<dbReference type="InterPro" id="IPR050181">
    <property type="entry name" value="Cold_shock_domain"/>
</dbReference>
<evidence type="ECO:0000259" key="1">
    <source>
        <dbReference type="PROSITE" id="PS51857"/>
    </source>
</evidence>
<name>A0A1Q8CTC3_9PSEU</name>
<organism evidence="2 3">
    <name type="scientific">Actinophytocola xanthii</name>
    <dbReference type="NCBI Taxonomy" id="1912961"/>
    <lineage>
        <taxon>Bacteria</taxon>
        <taxon>Bacillati</taxon>
        <taxon>Actinomycetota</taxon>
        <taxon>Actinomycetes</taxon>
        <taxon>Pseudonocardiales</taxon>
        <taxon>Pseudonocardiaceae</taxon>
    </lineage>
</organism>
<reference evidence="2 3" key="1">
    <citation type="submission" date="2016-12" db="EMBL/GenBank/DDBJ databases">
        <title>The draft genome sequence of Actinophytocola sp. 11-183.</title>
        <authorList>
            <person name="Wang W."/>
            <person name="Yuan L."/>
        </authorList>
    </citation>
    <scope>NUCLEOTIDE SEQUENCE [LARGE SCALE GENOMIC DNA]</scope>
    <source>
        <strain evidence="2 3">11-183</strain>
    </source>
</reference>
<dbReference type="Proteomes" id="UP000185596">
    <property type="component" value="Unassembled WGS sequence"/>
</dbReference>
<dbReference type="OrthoDB" id="4382049at2"/>
<dbReference type="InterPro" id="IPR011129">
    <property type="entry name" value="CSD"/>
</dbReference>
<dbReference type="CDD" id="cd04458">
    <property type="entry name" value="CSP_CDS"/>
    <property type="match status" value="1"/>
</dbReference>
<dbReference type="PANTHER" id="PTHR11544">
    <property type="entry name" value="COLD SHOCK DOMAIN CONTAINING PROTEINS"/>
    <property type="match status" value="1"/>
</dbReference>
<feature type="domain" description="CSD" evidence="1">
    <location>
        <begin position="1"/>
        <end position="65"/>
    </location>
</feature>
<dbReference type="SMART" id="SM00357">
    <property type="entry name" value="CSP"/>
    <property type="match status" value="1"/>
</dbReference>
<dbReference type="AlphaFoldDB" id="A0A1Q8CTC3"/>
<dbReference type="SUPFAM" id="SSF50249">
    <property type="entry name" value="Nucleic acid-binding proteins"/>
    <property type="match status" value="1"/>
</dbReference>
<keyword evidence="3" id="KW-1185">Reference proteome</keyword>
<dbReference type="RefSeq" id="WP_075125413.1">
    <property type="nucleotide sequence ID" value="NZ_MSIE01000015.1"/>
</dbReference>
<gene>
    <name evidence="2" type="ORF">BU204_10415</name>
</gene>
<evidence type="ECO:0000313" key="2">
    <source>
        <dbReference type="EMBL" id="OLF17621.1"/>
    </source>
</evidence>
<keyword evidence="2" id="KW-0238">DNA-binding</keyword>
<dbReference type="Pfam" id="PF00313">
    <property type="entry name" value="CSD"/>
    <property type="match status" value="1"/>
</dbReference>
<dbReference type="EMBL" id="MSIE01000015">
    <property type="protein sequence ID" value="OLF17621.1"/>
    <property type="molecule type" value="Genomic_DNA"/>
</dbReference>
<accession>A0A1Q8CTC3</accession>
<dbReference type="GO" id="GO:0003677">
    <property type="term" value="F:DNA binding"/>
    <property type="evidence" value="ECO:0007669"/>
    <property type="project" value="UniProtKB-KW"/>
</dbReference>
<comment type="caution">
    <text evidence="2">The sequence shown here is derived from an EMBL/GenBank/DDBJ whole genome shotgun (WGS) entry which is preliminary data.</text>
</comment>
<dbReference type="PROSITE" id="PS51857">
    <property type="entry name" value="CSD_2"/>
    <property type="match status" value="1"/>
</dbReference>
<protein>
    <submittedName>
        <fullName evidence="2">DNA-binding protein</fullName>
    </submittedName>
</protein>
<sequence>MVSGKVVRFDEARGYGFVAPDIGGEDVFLHVNDITFDKRLLVPGARVDFEIEEGDRGPKATYARMSTPAQTHAPANAHPEGGDADFCEVLTEREFLTDVTELLLAAVPTITAGDVVRTRLALVGWAKKRGWVETV</sequence>
<dbReference type="Gene3D" id="2.40.50.140">
    <property type="entry name" value="Nucleic acid-binding proteins"/>
    <property type="match status" value="1"/>
</dbReference>
<dbReference type="InterPro" id="IPR012340">
    <property type="entry name" value="NA-bd_OB-fold"/>
</dbReference>
<dbReference type="InterPro" id="IPR002059">
    <property type="entry name" value="CSP_DNA-bd"/>
</dbReference>
<dbReference type="PRINTS" id="PR00050">
    <property type="entry name" value="COLDSHOCK"/>
</dbReference>
<dbReference type="STRING" id="1912961.BU204_10415"/>
<evidence type="ECO:0000313" key="3">
    <source>
        <dbReference type="Proteomes" id="UP000185596"/>
    </source>
</evidence>
<proteinExistence type="predicted"/>